<dbReference type="EMBL" id="CM041545">
    <property type="protein sequence ID" value="KAI3362156.1"/>
    <property type="molecule type" value="Genomic_DNA"/>
</dbReference>
<reference evidence="1" key="1">
    <citation type="submission" date="2022-04" db="EMBL/GenBank/DDBJ databases">
        <title>Jade perch genome.</title>
        <authorList>
            <person name="Chao B."/>
        </authorList>
    </citation>
    <scope>NUCLEOTIDE SEQUENCE</scope>
    <source>
        <strain evidence="1">CB-2022</strain>
    </source>
</reference>
<keyword evidence="2" id="KW-1185">Reference proteome</keyword>
<dbReference type="Proteomes" id="UP000831701">
    <property type="component" value="Chromosome 15"/>
</dbReference>
<sequence>MPYRTCDPNKRQHWWPCLFVPCRRSVSVCPAPPSSNIAGQTQKLPGRPRPRCFAFIFGALATVILTVTFSLPSFFPSLFPPFLIPSSSSFLPSYLQRMSCSYLLCTILLFVAVLLAVTVTGTILFMNHYQAPPMSDGLPHISTNQDEANALVTVERGDGSRINIFIDPNCPDYNSNFLRLEGVQTSLLHSLTDHDSDLKSVKGQDRALLVSLAEEVAKLSAHAGQLKMDYESLRRGQGSLGQDLNTLQTEQGRLIQLLSDSQINMVKVVNSVSDALNAMQKENVGLKARVKADLQRAPVRGARFKGCSNGSRPRDCGDLYASGQREDGIYSVFPVHHPAGFQGLLRHDHRRRRLDEAWSAFFGISECTPCRIAMSDSWSTSLVQAEIIYCMNSYEILCRCYQLSSVSQYRAAVIQRREDGSVNFFRGWDSYREGFGKITGEHWLGLKQIHALSIQGNYELRIDLEDFENSTAYAQYGTFGVGLFSVDPDDDGYPLTVGDYSGNAGDSLLKHNGMKFTTKDRDNDHSENNCASFYHGAWWYRNCHTSNLNGQYLRGQHTSYADGIEWSSWTGWQYSLKFSEMKIRPTRDPENK</sequence>
<organism evidence="1 2">
    <name type="scientific">Scortum barcoo</name>
    <name type="common">barcoo grunter</name>
    <dbReference type="NCBI Taxonomy" id="214431"/>
    <lineage>
        <taxon>Eukaryota</taxon>
        <taxon>Metazoa</taxon>
        <taxon>Chordata</taxon>
        <taxon>Craniata</taxon>
        <taxon>Vertebrata</taxon>
        <taxon>Euteleostomi</taxon>
        <taxon>Actinopterygii</taxon>
        <taxon>Neopterygii</taxon>
        <taxon>Teleostei</taxon>
        <taxon>Neoteleostei</taxon>
        <taxon>Acanthomorphata</taxon>
        <taxon>Eupercaria</taxon>
        <taxon>Centrarchiformes</taxon>
        <taxon>Terapontoidei</taxon>
        <taxon>Terapontidae</taxon>
        <taxon>Scortum</taxon>
    </lineage>
</organism>
<evidence type="ECO:0000313" key="2">
    <source>
        <dbReference type="Proteomes" id="UP000831701"/>
    </source>
</evidence>
<gene>
    <name evidence="1" type="ORF">L3Q82_012481</name>
</gene>
<protein>
    <submittedName>
        <fullName evidence="1">Uncharacterized protein</fullName>
    </submittedName>
</protein>
<proteinExistence type="predicted"/>
<name>A0ACB8W2Q6_9TELE</name>
<accession>A0ACB8W2Q6</accession>
<comment type="caution">
    <text evidence="1">The sequence shown here is derived from an EMBL/GenBank/DDBJ whole genome shotgun (WGS) entry which is preliminary data.</text>
</comment>
<evidence type="ECO:0000313" key="1">
    <source>
        <dbReference type="EMBL" id="KAI3362156.1"/>
    </source>
</evidence>